<name>A0AAW0IU07_QUESU</name>
<evidence type="ECO:0000313" key="4">
    <source>
        <dbReference type="Proteomes" id="UP000237347"/>
    </source>
</evidence>
<keyword evidence="4" id="KW-1185">Reference proteome</keyword>
<dbReference type="AlphaFoldDB" id="A0AAW0IU07"/>
<feature type="region of interest" description="Disordered" evidence="1">
    <location>
        <begin position="149"/>
        <end position="185"/>
    </location>
</feature>
<dbReference type="Proteomes" id="UP000237347">
    <property type="component" value="Unassembled WGS sequence"/>
</dbReference>
<proteinExistence type="predicted"/>
<feature type="transmembrane region" description="Helical" evidence="2">
    <location>
        <begin position="243"/>
        <end position="265"/>
    </location>
</feature>
<evidence type="ECO:0000256" key="1">
    <source>
        <dbReference type="SAM" id="MobiDB-lite"/>
    </source>
</evidence>
<keyword evidence="2" id="KW-1133">Transmembrane helix</keyword>
<organism evidence="3 4">
    <name type="scientific">Quercus suber</name>
    <name type="common">Cork oak</name>
    <dbReference type="NCBI Taxonomy" id="58331"/>
    <lineage>
        <taxon>Eukaryota</taxon>
        <taxon>Viridiplantae</taxon>
        <taxon>Streptophyta</taxon>
        <taxon>Embryophyta</taxon>
        <taxon>Tracheophyta</taxon>
        <taxon>Spermatophyta</taxon>
        <taxon>Magnoliopsida</taxon>
        <taxon>eudicotyledons</taxon>
        <taxon>Gunneridae</taxon>
        <taxon>Pentapetalae</taxon>
        <taxon>rosids</taxon>
        <taxon>fabids</taxon>
        <taxon>Fagales</taxon>
        <taxon>Fagaceae</taxon>
        <taxon>Quercus</taxon>
    </lineage>
</organism>
<dbReference type="EMBL" id="PKMF04000847">
    <property type="protein sequence ID" value="KAK7818005.1"/>
    <property type="molecule type" value="Genomic_DNA"/>
</dbReference>
<gene>
    <name evidence="3" type="ORF">CFP56_041843</name>
</gene>
<accession>A0AAW0IU07</accession>
<sequence>MQIEERWTDLRKLQIKRWTGQMDGEVKFEIHYGGPNGNLEQDLRLIEDDKDVVSMCKLNEGGPRDTIILYVESGHAPLAVEVPNGVGGGAGVGVWATTRGAGVGARTGVRGGARATTESNASVGVDEKFDWLNEGLEGEEFVDDIFGDSSPPHTIPSEPNTILTADTPQPNTNIPQPNTDTPAPSNVYRSRKAARSLITGNEEAQYDLLRDYAEMDYLKASPSTSWTNRLSAPDSVKFRDGSAVRIILTSGSSSLVFACGFWVNFRRRAETH</sequence>
<keyword evidence="2" id="KW-0472">Membrane</keyword>
<evidence type="ECO:0000256" key="2">
    <source>
        <dbReference type="SAM" id="Phobius"/>
    </source>
</evidence>
<feature type="compositionally biased region" description="Low complexity" evidence="1">
    <location>
        <begin position="166"/>
        <end position="182"/>
    </location>
</feature>
<evidence type="ECO:0000313" key="3">
    <source>
        <dbReference type="EMBL" id="KAK7818005.1"/>
    </source>
</evidence>
<comment type="caution">
    <text evidence="3">The sequence shown here is derived from an EMBL/GenBank/DDBJ whole genome shotgun (WGS) entry which is preliminary data.</text>
</comment>
<protein>
    <submittedName>
        <fullName evidence="3">Uncharacterized protein</fullName>
    </submittedName>
</protein>
<reference evidence="3 4" key="1">
    <citation type="journal article" date="2018" name="Sci. Data">
        <title>The draft genome sequence of cork oak.</title>
        <authorList>
            <person name="Ramos A.M."/>
            <person name="Usie A."/>
            <person name="Barbosa P."/>
            <person name="Barros P.M."/>
            <person name="Capote T."/>
            <person name="Chaves I."/>
            <person name="Simoes F."/>
            <person name="Abreu I."/>
            <person name="Carrasquinho I."/>
            <person name="Faro C."/>
            <person name="Guimaraes J.B."/>
            <person name="Mendonca D."/>
            <person name="Nobrega F."/>
            <person name="Rodrigues L."/>
            <person name="Saibo N.J.M."/>
            <person name="Varela M.C."/>
            <person name="Egas C."/>
            <person name="Matos J."/>
            <person name="Miguel C.M."/>
            <person name="Oliveira M.M."/>
            <person name="Ricardo C.P."/>
            <person name="Goncalves S."/>
        </authorList>
    </citation>
    <scope>NUCLEOTIDE SEQUENCE [LARGE SCALE GENOMIC DNA]</scope>
    <source>
        <strain evidence="4">cv. HL8</strain>
    </source>
</reference>
<keyword evidence="2" id="KW-0812">Transmembrane</keyword>